<accession>A0A926DA72</accession>
<dbReference type="InterPro" id="IPR010737">
    <property type="entry name" value="4-carb_acid_sugar_kinase_N"/>
</dbReference>
<evidence type="ECO:0000313" key="9">
    <source>
        <dbReference type="EMBL" id="MBC8534511.1"/>
    </source>
</evidence>
<dbReference type="InterPro" id="IPR031475">
    <property type="entry name" value="NBD_C"/>
</dbReference>
<dbReference type="Proteomes" id="UP000651482">
    <property type="component" value="Unassembled WGS sequence"/>
</dbReference>
<dbReference type="Gene3D" id="3.40.50.10840">
    <property type="entry name" value="Putative sugar-binding, N-terminal domain"/>
    <property type="match status" value="1"/>
</dbReference>
<reference evidence="9" key="1">
    <citation type="submission" date="2020-08" db="EMBL/GenBank/DDBJ databases">
        <title>Genome public.</title>
        <authorList>
            <person name="Liu C."/>
            <person name="Sun Q."/>
        </authorList>
    </citation>
    <scope>NUCLEOTIDE SEQUENCE</scope>
    <source>
        <strain evidence="9">NSJ-40</strain>
    </source>
</reference>
<dbReference type="SUPFAM" id="SSF142764">
    <property type="entry name" value="YgbK-like"/>
    <property type="match status" value="1"/>
</dbReference>
<gene>
    <name evidence="9" type="ORF">IAG03_11045</name>
</gene>
<evidence type="ECO:0000256" key="4">
    <source>
        <dbReference type="ARBA" id="ARBA00022777"/>
    </source>
</evidence>
<evidence type="ECO:0000256" key="1">
    <source>
        <dbReference type="ARBA" id="ARBA00005715"/>
    </source>
</evidence>
<dbReference type="InterPro" id="IPR042213">
    <property type="entry name" value="NBD_C_sf"/>
</dbReference>
<evidence type="ECO:0000256" key="6">
    <source>
        <dbReference type="ARBA" id="ARBA00023277"/>
    </source>
</evidence>
<dbReference type="Gene3D" id="3.40.980.20">
    <property type="entry name" value="Four-carbon acid sugar kinase, nucleotide binding domain"/>
    <property type="match status" value="1"/>
</dbReference>
<dbReference type="Pfam" id="PF17042">
    <property type="entry name" value="NBD_C"/>
    <property type="match status" value="1"/>
</dbReference>
<dbReference type="RefSeq" id="WP_249320092.1">
    <property type="nucleotide sequence ID" value="NZ_JACRSN010000018.1"/>
</dbReference>
<evidence type="ECO:0000259" key="7">
    <source>
        <dbReference type="Pfam" id="PF07005"/>
    </source>
</evidence>
<evidence type="ECO:0000256" key="3">
    <source>
        <dbReference type="ARBA" id="ARBA00022741"/>
    </source>
</evidence>
<evidence type="ECO:0000256" key="2">
    <source>
        <dbReference type="ARBA" id="ARBA00022679"/>
    </source>
</evidence>
<dbReference type="GO" id="GO:0016301">
    <property type="term" value="F:kinase activity"/>
    <property type="evidence" value="ECO:0007669"/>
    <property type="project" value="UniProtKB-KW"/>
</dbReference>
<keyword evidence="5" id="KW-0067">ATP-binding</keyword>
<dbReference type="Pfam" id="PF07005">
    <property type="entry name" value="SBD_N"/>
    <property type="match status" value="1"/>
</dbReference>
<organism evidence="9 10">
    <name type="scientific">Yeguia hominis</name>
    <dbReference type="NCBI Taxonomy" id="2763662"/>
    <lineage>
        <taxon>Bacteria</taxon>
        <taxon>Bacillati</taxon>
        <taxon>Bacillota</taxon>
        <taxon>Clostridia</taxon>
        <taxon>Eubacteriales</taxon>
        <taxon>Yeguiaceae</taxon>
        <taxon>Yeguia</taxon>
    </lineage>
</organism>
<evidence type="ECO:0000256" key="5">
    <source>
        <dbReference type="ARBA" id="ARBA00022840"/>
    </source>
</evidence>
<keyword evidence="2" id="KW-0808">Transferase</keyword>
<comment type="caution">
    <text evidence="9">The sequence shown here is derived from an EMBL/GenBank/DDBJ whole genome shotgun (WGS) entry which is preliminary data.</text>
</comment>
<name>A0A926DA72_9FIRM</name>
<keyword evidence="6" id="KW-0119">Carbohydrate metabolism</keyword>
<keyword evidence="3" id="KW-0547">Nucleotide-binding</keyword>
<feature type="domain" description="Four-carbon acid sugar kinase N-terminal" evidence="7">
    <location>
        <begin position="6"/>
        <end position="216"/>
    </location>
</feature>
<sequence length="407" mass="43132">MPLKMLIAADDFTGALDTAVQFSAKGANVRMTYGDWRAAFSEETEVLSVDLETRHCTPDTARERARSLFSFARERKIPYLYKKMDSAMRGNPGAELAALSEVYEGAPVMVVPAFPKIGRTVRDGVLRIAGVPVAESAFAHDPLNPVSRSDLCGLLAEQGALGAVSVRAEQFCAETAQRAPFWIFDGETGEALQKTGALLARAGLLKLTAGNAGFGEILAAQIPWVSYQAPIFRRSGGILLICGSLHPRSAEQAAYAEQKLGFYSGAIPADLAALQNCWETEAGMRTQTELFHALQDGENAVVRTAGCKGAVSMQTAQTVSANLGTLCRKLIRTGAVGTLVVFGGDTLLGVMEALGCKELQPVCEVCPGVVASHLESGFDGTVISKAGSFGTPDLPETILRFLAAQPS</sequence>
<dbReference type="AlphaFoldDB" id="A0A926DA72"/>
<dbReference type="GO" id="GO:0005524">
    <property type="term" value="F:ATP binding"/>
    <property type="evidence" value="ECO:0007669"/>
    <property type="project" value="UniProtKB-KW"/>
</dbReference>
<feature type="domain" description="Four-carbon acid sugar kinase nucleotide binding" evidence="8">
    <location>
        <begin position="239"/>
        <end position="393"/>
    </location>
</feature>
<protein>
    <submittedName>
        <fullName evidence="9">Four-carbon acid sugar kinase family protein</fullName>
    </submittedName>
</protein>
<keyword evidence="4 9" id="KW-0418">Kinase</keyword>
<evidence type="ECO:0000313" key="10">
    <source>
        <dbReference type="Proteomes" id="UP000651482"/>
    </source>
</evidence>
<keyword evidence="10" id="KW-1185">Reference proteome</keyword>
<dbReference type="EMBL" id="JACRSN010000018">
    <property type="protein sequence ID" value="MBC8534511.1"/>
    <property type="molecule type" value="Genomic_DNA"/>
</dbReference>
<dbReference type="InterPro" id="IPR037051">
    <property type="entry name" value="4-carb_acid_sugar_kinase_N_sf"/>
</dbReference>
<proteinExistence type="inferred from homology"/>
<evidence type="ECO:0000259" key="8">
    <source>
        <dbReference type="Pfam" id="PF17042"/>
    </source>
</evidence>
<comment type="similarity">
    <text evidence="1">Belongs to the four-carbon acid sugar kinase family.</text>
</comment>